<protein>
    <submittedName>
        <fullName evidence="13">ABC transporter of the mitochondrion</fullName>
    </submittedName>
</protein>
<keyword evidence="7 10" id="KW-0472">Membrane</keyword>
<evidence type="ECO:0000256" key="6">
    <source>
        <dbReference type="ARBA" id="ARBA00022989"/>
    </source>
</evidence>
<dbReference type="PROSITE" id="PS00211">
    <property type="entry name" value="ABC_TRANSPORTER_1"/>
    <property type="match status" value="1"/>
</dbReference>
<evidence type="ECO:0000256" key="10">
    <source>
        <dbReference type="SAM" id="Phobius"/>
    </source>
</evidence>
<dbReference type="GO" id="GO:0016887">
    <property type="term" value="F:ATP hydrolysis activity"/>
    <property type="evidence" value="ECO:0007669"/>
    <property type="project" value="InterPro"/>
</dbReference>
<keyword evidence="3 10" id="KW-0812">Transmembrane</keyword>
<sequence length="719" mass="79118">MRRAAFCHLVHCVRVRSSSVSVLNGHHFCGIAFFCRIHGLTLPITTAVPVLRTAVRAFHHPNRPMFGPSPSVGTDRKGKRNAKPTQRKDQEQWEPSKKPDIAGGSVVTDEDSNKIPIYRVMGHVLHHLWPAGKPGYRALVVASVTCVVLAKVLKVAVPFWFKTIIDVLTNSTEVGACVTTVTEALHLGVFGLVVAYGISRLLSSFTEEMKSALFAPVGCHASTTIAMELFAKLHSLDLQYHLGRETGVLSKDLDRGSRAFWSLAHALLFMVIPTAFEVVLVCTVMKSCAGTPFILTAFSAVVLYIGWTYVVSNWRAEYRARFNKGDSRVGGLTVDSLLNYETVKYFGRESYEESRLRRETADMNHQLMRLDQSMSLLNFGQHAIFVLAALVSLYLSTCGVLAGSMTVGDLVLVDALLMQLYTPLSFLGMIYRDIQASTQNMQAMIALLDVQNSVKQKANAKALELVSGTIELRDVCFAFKTGGDDRFVLRNLSLAIPGGSTVAFVGPSGSGKSTIFRLIYRFYDPLSGSVLIDGQPLTDLQIPSFREAIGVIPQDTVLFNESLRYNICYGRPDATEEEMIRAAKVACIHDSIMNMSDKYDTVVGERGLKLSGGEKQRIAIARVVLSNPPILLADEATAALDSVTEMHVMQQLRDAGGKRRTLILIAHRLTSIMSADKIFVLDGKGSLSESGTHEELLQRGGLYSELWSKQLHDAHRAEE</sequence>
<organism evidence="13 14">
    <name type="scientific">Trypanosoma brucei equiperdum</name>
    <dbReference type="NCBI Taxonomy" id="630700"/>
    <lineage>
        <taxon>Eukaryota</taxon>
        <taxon>Discoba</taxon>
        <taxon>Euglenozoa</taxon>
        <taxon>Kinetoplastea</taxon>
        <taxon>Metakinetoplastina</taxon>
        <taxon>Trypanosomatida</taxon>
        <taxon>Trypanosomatidae</taxon>
        <taxon>Trypanosoma</taxon>
    </lineage>
</organism>
<dbReference type="PANTHER" id="PTHR24221:SF503">
    <property type="entry name" value="MITOCHONDRIAL POTASSIUM CHANNEL ATP-BINDING SUBUNIT"/>
    <property type="match status" value="1"/>
</dbReference>
<dbReference type="GO" id="GO:0005524">
    <property type="term" value="F:ATP binding"/>
    <property type="evidence" value="ECO:0007669"/>
    <property type="project" value="UniProtKB-KW"/>
</dbReference>
<evidence type="ECO:0000256" key="1">
    <source>
        <dbReference type="ARBA" id="ARBA00004141"/>
    </source>
</evidence>
<reference evidence="13 14" key="1">
    <citation type="submission" date="2018-09" db="EMBL/GenBank/DDBJ databases">
        <title>whole genome sequence of T. equiperdum IVM-t1 strain.</title>
        <authorList>
            <person name="Suganuma K."/>
        </authorList>
    </citation>
    <scope>NUCLEOTIDE SEQUENCE [LARGE SCALE GENOMIC DNA]</scope>
    <source>
        <strain evidence="13 14">IVM-t1</strain>
    </source>
</reference>
<evidence type="ECO:0000256" key="4">
    <source>
        <dbReference type="ARBA" id="ARBA00022741"/>
    </source>
</evidence>
<keyword evidence="6 10" id="KW-1133">Transmembrane helix</keyword>
<proteinExistence type="inferred from homology"/>
<evidence type="ECO:0000259" key="11">
    <source>
        <dbReference type="PROSITE" id="PS50893"/>
    </source>
</evidence>
<name>A0A3L6KSW2_9TRYP</name>
<comment type="subcellular location">
    <subcellularLocation>
        <location evidence="1">Membrane</location>
        <topology evidence="1">Multi-pass membrane protein</topology>
    </subcellularLocation>
</comment>
<keyword evidence="2" id="KW-0813">Transport</keyword>
<dbReference type="InterPro" id="IPR011527">
    <property type="entry name" value="ABC1_TM_dom"/>
</dbReference>
<dbReference type="AlphaFoldDB" id="A0A3L6KSW2"/>
<dbReference type="PANTHER" id="PTHR24221">
    <property type="entry name" value="ATP-BINDING CASSETTE SUB-FAMILY B"/>
    <property type="match status" value="1"/>
</dbReference>
<keyword evidence="5" id="KW-0067">ATP-binding</keyword>
<evidence type="ECO:0000256" key="2">
    <source>
        <dbReference type="ARBA" id="ARBA00022448"/>
    </source>
</evidence>
<keyword evidence="4" id="KW-0547">Nucleotide-binding</keyword>
<dbReference type="InterPro" id="IPR003439">
    <property type="entry name" value="ABC_transporter-like_ATP-bd"/>
</dbReference>
<dbReference type="PROSITE" id="PS50929">
    <property type="entry name" value="ABC_TM1F"/>
    <property type="match status" value="1"/>
</dbReference>
<evidence type="ECO:0000256" key="5">
    <source>
        <dbReference type="ARBA" id="ARBA00022840"/>
    </source>
</evidence>
<dbReference type="SMART" id="SM00382">
    <property type="entry name" value="AAA"/>
    <property type="match status" value="1"/>
</dbReference>
<feature type="domain" description="ABC transmembrane type-1" evidence="12">
    <location>
        <begin position="141"/>
        <end position="436"/>
    </location>
</feature>
<feature type="transmembrane region" description="Helical" evidence="10">
    <location>
        <begin position="410"/>
        <end position="431"/>
    </location>
</feature>
<dbReference type="GO" id="GO:0016020">
    <property type="term" value="C:membrane"/>
    <property type="evidence" value="ECO:0007669"/>
    <property type="project" value="UniProtKB-SubCell"/>
</dbReference>
<evidence type="ECO:0000256" key="8">
    <source>
        <dbReference type="ARBA" id="ARBA00024363"/>
    </source>
</evidence>
<comment type="similarity">
    <text evidence="8">Belongs to the ABC transporter superfamily. ABCB family. Heavy Metal importer (TC 3.A.1.210) subfamily.</text>
</comment>
<comment type="caution">
    <text evidence="13">The sequence shown here is derived from an EMBL/GenBank/DDBJ whole genome shotgun (WGS) entry which is preliminary data.</text>
</comment>
<dbReference type="Proteomes" id="UP000266743">
    <property type="component" value="Chromosome 11"/>
</dbReference>
<dbReference type="GO" id="GO:0140359">
    <property type="term" value="F:ABC-type transporter activity"/>
    <property type="evidence" value="ECO:0007669"/>
    <property type="project" value="InterPro"/>
</dbReference>
<dbReference type="Pfam" id="PF00005">
    <property type="entry name" value="ABC_tran"/>
    <property type="match status" value="1"/>
</dbReference>
<dbReference type="FunFam" id="3.40.50.300:FF:000287">
    <property type="entry name" value="Multidrug ABC transporter ATP-binding protein"/>
    <property type="match status" value="1"/>
</dbReference>
<evidence type="ECO:0000259" key="12">
    <source>
        <dbReference type="PROSITE" id="PS50929"/>
    </source>
</evidence>
<dbReference type="PROSITE" id="PS50893">
    <property type="entry name" value="ABC_TRANSPORTER_2"/>
    <property type="match status" value="1"/>
</dbReference>
<gene>
    <name evidence="13" type="primary">ABCB7</name>
    <name evidence="13" type="ORF">DPX39_110146200</name>
</gene>
<accession>A0A3L6KSW2</accession>
<feature type="compositionally biased region" description="Basic and acidic residues" evidence="9">
    <location>
        <begin position="86"/>
        <end position="100"/>
    </location>
</feature>
<dbReference type="Pfam" id="PF00664">
    <property type="entry name" value="ABC_membrane"/>
    <property type="match status" value="1"/>
</dbReference>
<feature type="transmembrane region" description="Helical" evidence="10">
    <location>
        <begin position="383"/>
        <end position="404"/>
    </location>
</feature>
<feature type="transmembrane region" description="Helical" evidence="10">
    <location>
        <begin position="293"/>
        <end position="311"/>
    </location>
</feature>
<dbReference type="InterPro" id="IPR027417">
    <property type="entry name" value="P-loop_NTPase"/>
</dbReference>
<dbReference type="SUPFAM" id="SSF52540">
    <property type="entry name" value="P-loop containing nucleoside triphosphate hydrolases"/>
    <property type="match status" value="1"/>
</dbReference>
<evidence type="ECO:0000313" key="14">
    <source>
        <dbReference type="Proteomes" id="UP000266743"/>
    </source>
</evidence>
<evidence type="ECO:0000256" key="9">
    <source>
        <dbReference type="SAM" id="MobiDB-lite"/>
    </source>
</evidence>
<dbReference type="CDD" id="cd18582">
    <property type="entry name" value="ABC_6TM_ATM1_ABCB7"/>
    <property type="match status" value="1"/>
</dbReference>
<evidence type="ECO:0000256" key="3">
    <source>
        <dbReference type="ARBA" id="ARBA00022692"/>
    </source>
</evidence>
<dbReference type="InterPro" id="IPR036640">
    <property type="entry name" value="ABC1_TM_sf"/>
</dbReference>
<dbReference type="SUPFAM" id="SSF90123">
    <property type="entry name" value="ABC transporter transmembrane region"/>
    <property type="match status" value="1"/>
</dbReference>
<dbReference type="InterPro" id="IPR003593">
    <property type="entry name" value="AAA+_ATPase"/>
</dbReference>
<feature type="transmembrane region" description="Helical" evidence="10">
    <location>
        <begin position="259"/>
        <end position="281"/>
    </location>
</feature>
<feature type="domain" description="ABC transporter" evidence="11">
    <location>
        <begin position="470"/>
        <end position="709"/>
    </location>
</feature>
<evidence type="ECO:0000256" key="7">
    <source>
        <dbReference type="ARBA" id="ARBA00023136"/>
    </source>
</evidence>
<dbReference type="CDD" id="cd03253">
    <property type="entry name" value="ABCC_ATM1_transporter"/>
    <property type="match status" value="1"/>
</dbReference>
<dbReference type="Gene3D" id="3.40.50.300">
    <property type="entry name" value="P-loop containing nucleotide triphosphate hydrolases"/>
    <property type="match status" value="1"/>
</dbReference>
<feature type="region of interest" description="Disordered" evidence="9">
    <location>
        <begin position="61"/>
        <end position="108"/>
    </location>
</feature>
<dbReference type="InterPro" id="IPR017871">
    <property type="entry name" value="ABC_transporter-like_CS"/>
</dbReference>
<dbReference type="Gene3D" id="1.20.1560.10">
    <property type="entry name" value="ABC transporter type 1, transmembrane domain"/>
    <property type="match status" value="1"/>
</dbReference>
<dbReference type="InterPro" id="IPR039421">
    <property type="entry name" value="Type_1_exporter"/>
</dbReference>
<dbReference type="EMBL" id="QSBY01000011">
    <property type="protein sequence ID" value="RHW67523.1"/>
    <property type="molecule type" value="Genomic_DNA"/>
</dbReference>
<evidence type="ECO:0000313" key="13">
    <source>
        <dbReference type="EMBL" id="RHW67523.1"/>
    </source>
</evidence>
<feature type="transmembrane region" description="Helical" evidence="10">
    <location>
        <begin position="184"/>
        <end position="202"/>
    </location>
</feature>